<evidence type="ECO:0000313" key="12">
    <source>
        <dbReference type="Proteomes" id="UP000245942"/>
    </source>
</evidence>
<evidence type="ECO:0000256" key="9">
    <source>
        <dbReference type="SAM" id="MobiDB-lite"/>
    </source>
</evidence>
<dbReference type="Pfam" id="PF03169">
    <property type="entry name" value="OPT"/>
    <property type="match status" value="1"/>
</dbReference>
<evidence type="ECO:0000256" key="4">
    <source>
        <dbReference type="ARBA" id="ARBA00022692"/>
    </source>
</evidence>
<evidence type="ECO:0000313" key="11">
    <source>
        <dbReference type="EMBL" id="PWN24253.1"/>
    </source>
</evidence>
<dbReference type="GeneID" id="37016376"/>
<organism evidence="11 12">
    <name type="scientific">Pseudomicrostroma glucosiphilum</name>
    <dbReference type="NCBI Taxonomy" id="1684307"/>
    <lineage>
        <taxon>Eukaryota</taxon>
        <taxon>Fungi</taxon>
        <taxon>Dikarya</taxon>
        <taxon>Basidiomycota</taxon>
        <taxon>Ustilaginomycotina</taxon>
        <taxon>Exobasidiomycetes</taxon>
        <taxon>Microstromatales</taxon>
        <taxon>Microstromatales incertae sedis</taxon>
        <taxon>Pseudomicrostroma</taxon>
    </lineage>
</organism>
<evidence type="ECO:0000256" key="6">
    <source>
        <dbReference type="ARBA" id="ARBA00022927"/>
    </source>
</evidence>
<dbReference type="InterPro" id="IPR004813">
    <property type="entry name" value="OPT"/>
</dbReference>
<evidence type="ECO:0000256" key="2">
    <source>
        <dbReference type="ARBA" id="ARBA00008807"/>
    </source>
</evidence>
<evidence type="ECO:0000256" key="7">
    <source>
        <dbReference type="ARBA" id="ARBA00022989"/>
    </source>
</evidence>
<keyword evidence="5" id="KW-0571">Peptide transport</keyword>
<comment type="similarity">
    <text evidence="2">Belongs to the oligopeptide OPT transporter family.</text>
</comment>
<feature type="transmembrane region" description="Helical" evidence="10">
    <location>
        <begin position="411"/>
        <end position="432"/>
    </location>
</feature>
<comment type="subcellular location">
    <subcellularLocation>
        <location evidence="1">Membrane</location>
        <topology evidence="1">Multi-pass membrane protein</topology>
    </subcellularLocation>
</comment>
<feature type="compositionally biased region" description="Basic and acidic residues" evidence="9">
    <location>
        <begin position="16"/>
        <end position="38"/>
    </location>
</feature>
<keyword evidence="6" id="KW-0653">Protein transport</keyword>
<accession>A0A316UJV4</accession>
<dbReference type="OrthoDB" id="9986677at2759"/>
<evidence type="ECO:0000256" key="1">
    <source>
        <dbReference type="ARBA" id="ARBA00004141"/>
    </source>
</evidence>
<dbReference type="RefSeq" id="XP_025351413.1">
    <property type="nucleotide sequence ID" value="XM_025494642.1"/>
</dbReference>
<evidence type="ECO:0000256" key="10">
    <source>
        <dbReference type="SAM" id="Phobius"/>
    </source>
</evidence>
<protein>
    <submittedName>
        <fullName evidence="11">OPT superfamily oligopeptide transporter</fullName>
    </submittedName>
</protein>
<feature type="transmembrane region" description="Helical" evidence="10">
    <location>
        <begin position="110"/>
        <end position="130"/>
    </location>
</feature>
<feature type="transmembrane region" description="Helical" evidence="10">
    <location>
        <begin position="82"/>
        <end position="104"/>
    </location>
</feature>
<feature type="transmembrane region" description="Helical" evidence="10">
    <location>
        <begin position="692"/>
        <end position="711"/>
    </location>
</feature>
<dbReference type="NCBIfam" id="TIGR00728">
    <property type="entry name" value="OPT_sfam"/>
    <property type="match status" value="1"/>
</dbReference>
<keyword evidence="12" id="KW-1185">Reference proteome</keyword>
<feature type="transmembrane region" description="Helical" evidence="10">
    <location>
        <begin position="338"/>
        <end position="358"/>
    </location>
</feature>
<proteinExistence type="inferred from homology"/>
<dbReference type="EMBL" id="KZ819321">
    <property type="protein sequence ID" value="PWN24253.1"/>
    <property type="molecule type" value="Genomic_DNA"/>
</dbReference>
<reference evidence="11 12" key="1">
    <citation type="journal article" date="2018" name="Mol. Biol. Evol.">
        <title>Broad Genomic Sampling Reveals a Smut Pathogenic Ancestry of the Fungal Clade Ustilaginomycotina.</title>
        <authorList>
            <person name="Kijpornyongpan T."/>
            <person name="Mondo S.J."/>
            <person name="Barry K."/>
            <person name="Sandor L."/>
            <person name="Lee J."/>
            <person name="Lipzen A."/>
            <person name="Pangilinan J."/>
            <person name="LaButti K."/>
            <person name="Hainaut M."/>
            <person name="Henrissat B."/>
            <person name="Grigoriev I.V."/>
            <person name="Spatafora J.W."/>
            <person name="Aime M.C."/>
        </authorList>
    </citation>
    <scope>NUCLEOTIDE SEQUENCE [LARGE SCALE GENOMIC DNA]</scope>
    <source>
        <strain evidence="11 12">MCA 4718</strain>
    </source>
</reference>
<evidence type="ECO:0000256" key="8">
    <source>
        <dbReference type="ARBA" id="ARBA00023136"/>
    </source>
</evidence>
<dbReference type="GO" id="GO:0016020">
    <property type="term" value="C:membrane"/>
    <property type="evidence" value="ECO:0007669"/>
    <property type="project" value="UniProtKB-SubCell"/>
</dbReference>
<feature type="transmembrane region" description="Helical" evidence="10">
    <location>
        <begin position="723"/>
        <end position="749"/>
    </location>
</feature>
<keyword evidence="4 10" id="KW-0812">Transmembrane</keyword>
<evidence type="ECO:0000256" key="5">
    <source>
        <dbReference type="ARBA" id="ARBA00022856"/>
    </source>
</evidence>
<dbReference type="GO" id="GO:0015031">
    <property type="term" value="P:protein transport"/>
    <property type="evidence" value="ECO:0007669"/>
    <property type="project" value="UniProtKB-KW"/>
</dbReference>
<keyword evidence="8 10" id="KW-0472">Membrane</keyword>
<keyword evidence="3" id="KW-0813">Transport</keyword>
<gene>
    <name evidence="11" type="ORF">BCV69DRAFT_302952</name>
</gene>
<dbReference type="PANTHER" id="PTHR22601">
    <property type="entry name" value="ISP4 LIKE PROTEIN"/>
    <property type="match status" value="1"/>
</dbReference>
<keyword evidence="7 10" id="KW-1133">Transmembrane helix</keyword>
<dbReference type="Proteomes" id="UP000245942">
    <property type="component" value="Unassembled WGS sequence"/>
</dbReference>
<dbReference type="InterPro" id="IPR004648">
    <property type="entry name" value="Oligpept_transpt"/>
</dbReference>
<feature type="region of interest" description="Disordered" evidence="9">
    <location>
        <begin position="1"/>
        <end position="38"/>
    </location>
</feature>
<dbReference type="GO" id="GO:0035673">
    <property type="term" value="F:oligopeptide transmembrane transporter activity"/>
    <property type="evidence" value="ECO:0007669"/>
    <property type="project" value="InterPro"/>
</dbReference>
<name>A0A316UJV4_9BASI</name>
<dbReference type="AlphaFoldDB" id="A0A316UJV4"/>
<feature type="transmembrane region" description="Helical" evidence="10">
    <location>
        <begin position="465"/>
        <end position="483"/>
    </location>
</feature>
<feature type="transmembrane region" description="Helical" evidence="10">
    <location>
        <begin position="200"/>
        <end position="223"/>
    </location>
</feature>
<evidence type="ECO:0000256" key="3">
    <source>
        <dbReference type="ARBA" id="ARBA00022448"/>
    </source>
</evidence>
<feature type="transmembrane region" description="Helical" evidence="10">
    <location>
        <begin position="645"/>
        <end position="663"/>
    </location>
</feature>
<feature type="transmembrane region" description="Helical" evidence="10">
    <location>
        <begin position="489"/>
        <end position="513"/>
    </location>
</feature>
<sequence>MEDPKLSEKASGSPVMEDRPVEKKRDRSDEKVTLDEEKARAISQSDDEYATKFNKDGEPIINTGHDVSRYLVSMRDDGDEAITFRGLLIGTLLNILNNITISLFTLKPTGAAFSDVFLMLIIYIFGIVWAKCLPRGSTVAGKPYIGWLEKPLHILNPGDFGLKEHVVAFMISTLGYLGGNAADTLATCQLYFNMRISTTVAVLGIFSLTIFGVGLLGCLQFMIVAPSEVVYWGQLSYTVTFQALHFDVKENPRRIKIFSWSVITAMVYEVIPAYMMPWLNGLSIPCLASIGAPDNIREPFGKIFGGALPNQGLGYFSLSLDPQYVGIGSFAGWPIKYLVQYFAGAIIGSFFLLAFYYTNAWEAKSYPWMAATLFQGNGSLYDNSVVFDENYALDEAALATYGLPHMSVSQVWSFMTTALALGALITHVFIFLTKEVKEDYKRAKAGTLDDPHWQAMQKYKPVPNWFYIGTFVLSIPAAFITITKGNTTLPWWGLIVAFIFGVIMTPISLAIYGRYGSGVSTMMASKTIAGAIHPGRPVANLWFNQYAHQVVDCCASLAGNLKMGQYLKIPPRTNTFVQVYGALLGGYVQWYMVTGLIDDHREILLDPQGDRLWYGGYYQDLNAQAVQWSLASKVFAFNTGLHYEWIPMSFLIGACIPPLHWLAKKYIKVIRDAGDLITTPIFMDNLSVLGGGINSSFTSSILVAVFCQIWLRTRHPRIYIDLNYLVGAAIDGGVAICLFILSFAAFGAANGNSHLFPTWFGNPESGESPDHCYMPAYDG</sequence>